<evidence type="ECO:0000256" key="1">
    <source>
        <dbReference type="SAM" id="MobiDB-lite"/>
    </source>
</evidence>
<feature type="compositionally biased region" description="Low complexity" evidence="1">
    <location>
        <begin position="62"/>
        <end position="73"/>
    </location>
</feature>
<organism evidence="2 3">
    <name type="scientific">Austropuccinia psidii MF-1</name>
    <dbReference type="NCBI Taxonomy" id="1389203"/>
    <lineage>
        <taxon>Eukaryota</taxon>
        <taxon>Fungi</taxon>
        <taxon>Dikarya</taxon>
        <taxon>Basidiomycota</taxon>
        <taxon>Pucciniomycotina</taxon>
        <taxon>Pucciniomycetes</taxon>
        <taxon>Pucciniales</taxon>
        <taxon>Sphaerophragmiaceae</taxon>
        <taxon>Austropuccinia</taxon>
    </lineage>
</organism>
<gene>
    <name evidence="2" type="ORF">O181_017343</name>
</gene>
<dbReference type="AlphaFoldDB" id="A0A9Q3C6Y2"/>
<dbReference type="Proteomes" id="UP000765509">
    <property type="component" value="Unassembled WGS sequence"/>
</dbReference>
<keyword evidence="3" id="KW-1185">Reference proteome</keyword>
<evidence type="ECO:0000313" key="2">
    <source>
        <dbReference type="EMBL" id="MBW0477628.1"/>
    </source>
</evidence>
<dbReference type="EMBL" id="AVOT02004876">
    <property type="protein sequence ID" value="MBW0477628.1"/>
    <property type="molecule type" value="Genomic_DNA"/>
</dbReference>
<sequence>MWTNVGGPIPTGGRPIYSSSEILNSMIKNNGVVKQIRIADSPTNSDAQGSDKLDSEKGEVVNPSINHHSSNSPFQPSAKGFQSQVIPSTPSNFQPILSTIPPSIPPPSPNPSTARPSLDSPMRPTPIQHPRQSPIFTSQKLQPGQLHKKKRASITLTFYCLSSVSKKRMLACPEELIEIVGR</sequence>
<comment type="caution">
    <text evidence="2">The sequence shown here is derived from an EMBL/GenBank/DDBJ whole genome shotgun (WGS) entry which is preliminary data.</text>
</comment>
<feature type="region of interest" description="Disordered" evidence="1">
    <location>
        <begin position="40"/>
        <end position="135"/>
    </location>
</feature>
<accession>A0A9Q3C6Y2</accession>
<proteinExistence type="predicted"/>
<reference evidence="2" key="1">
    <citation type="submission" date="2021-03" db="EMBL/GenBank/DDBJ databases">
        <title>Draft genome sequence of rust myrtle Austropuccinia psidii MF-1, a brazilian biotype.</title>
        <authorList>
            <person name="Quecine M.C."/>
            <person name="Pachon D.M.R."/>
            <person name="Bonatelli M.L."/>
            <person name="Correr F.H."/>
            <person name="Franceschini L.M."/>
            <person name="Leite T.F."/>
            <person name="Margarido G.R.A."/>
            <person name="Almeida C.A."/>
            <person name="Ferrarezi J.A."/>
            <person name="Labate C.A."/>
        </authorList>
    </citation>
    <scope>NUCLEOTIDE SEQUENCE</scope>
    <source>
        <strain evidence="2">MF-1</strain>
    </source>
</reference>
<evidence type="ECO:0000313" key="3">
    <source>
        <dbReference type="Proteomes" id="UP000765509"/>
    </source>
</evidence>
<protein>
    <submittedName>
        <fullName evidence="2">Uncharacterized protein</fullName>
    </submittedName>
</protein>
<feature type="compositionally biased region" description="Polar residues" evidence="1">
    <location>
        <begin position="80"/>
        <end position="94"/>
    </location>
</feature>
<feature type="compositionally biased region" description="Basic and acidic residues" evidence="1">
    <location>
        <begin position="49"/>
        <end position="59"/>
    </location>
</feature>
<name>A0A9Q3C6Y2_9BASI</name>